<name>E8ZI07_MYCHL</name>
<keyword evidence="2" id="KW-1185">Reference proteome</keyword>
<dbReference type="AlphaFoldDB" id="E8ZI07"/>
<dbReference type="OrthoDB" id="9823042at2"/>
<evidence type="ECO:0000313" key="1">
    <source>
        <dbReference type="EMBL" id="CBY92778.1"/>
    </source>
</evidence>
<evidence type="ECO:0000313" key="2">
    <source>
        <dbReference type="Proteomes" id="UP000008637"/>
    </source>
</evidence>
<organism evidence="1 2">
    <name type="scientific">Mycoplasma haemofelis (strain Langford 1)</name>
    <name type="common">Haemobartonella felis</name>
    <dbReference type="NCBI Taxonomy" id="941640"/>
    <lineage>
        <taxon>Bacteria</taxon>
        <taxon>Bacillati</taxon>
        <taxon>Mycoplasmatota</taxon>
        <taxon>Mollicutes</taxon>
        <taxon>Mycoplasmataceae</taxon>
        <taxon>Mycoplasma</taxon>
    </lineage>
</organism>
<protein>
    <submittedName>
        <fullName evidence="1">Uncharacterized protein</fullName>
    </submittedName>
</protein>
<dbReference type="HOGENOM" id="CLU_096783_0_0_14"/>
<dbReference type="EMBL" id="FR773153">
    <property type="protein sequence ID" value="CBY92778.1"/>
    <property type="molecule type" value="Genomic_DNA"/>
</dbReference>
<gene>
    <name evidence="1" type="ordered locus">HF1_07700</name>
</gene>
<sequence length="208" mass="22558">MANLGIVIPASLAGVAATAASGAYLLYGSSSEAAKPLFKNKFEHALLSTSDNKDDSLWDTKWEAFKKLDKAKNPKLSQALKDHKSKSIDSDIRGLIKQGCQEIYDSEFSGEDDELYGDFKNVCSRSVKDKVGGTWLASSDGKIGEKWTALSKASLDTLTSELKAIKSKDETKGKEELQKWCDSISTHPYDGDGTVLTNNAASYCKVST</sequence>
<accession>E8ZI07</accession>
<reference evidence="1 2" key="1">
    <citation type="journal article" date="2011" name="J. Bacteriol.">
        <title>Complete genome sequence of Mycoplasma haemofelis, a hemotropic mycoplasma.</title>
        <authorList>
            <person name="Barker E.N."/>
            <person name="Helps C.R."/>
            <person name="Peters I.R."/>
            <person name="Darby A.C."/>
            <person name="Radford A.D."/>
            <person name="Tasker S."/>
        </authorList>
    </citation>
    <scope>NUCLEOTIDE SEQUENCE [LARGE SCALE GENOMIC DNA]</scope>
    <source>
        <strain evidence="1 2">Langford 1</strain>
    </source>
</reference>
<proteinExistence type="predicted"/>
<dbReference type="Proteomes" id="UP000008637">
    <property type="component" value="Chromosome"/>
</dbReference>
<dbReference type="KEGG" id="mha:HF1_07700"/>